<feature type="domain" description="AB hydrolase-1" evidence="4">
    <location>
        <begin position="62"/>
        <end position="183"/>
    </location>
</feature>
<evidence type="ECO:0000259" key="4">
    <source>
        <dbReference type="Pfam" id="PF00561"/>
    </source>
</evidence>
<comment type="caution">
    <text evidence="5">The sequence shown here is derived from an EMBL/GenBank/DDBJ whole genome shotgun (WGS) entry which is preliminary data.</text>
</comment>
<dbReference type="InterPro" id="IPR029058">
    <property type="entry name" value="AB_hydrolase_fold"/>
</dbReference>
<evidence type="ECO:0000256" key="2">
    <source>
        <dbReference type="ARBA" id="ARBA00022801"/>
    </source>
</evidence>
<dbReference type="InterPro" id="IPR000073">
    <property type="entry name" value="AB_hydrolase_1"/>
</dbReference>
<keyword evidence="6" id="KW-1185">Reference proteome</keyword>
<keyword evidence="2 5" id="KW-0378">Hydrolase</keyword>
<dbReference type="PANTHER" id="PTHR43689">
    <property type="entry name" value="HYDROLASE"/>
    <property type="match status" value="1"/>
</dbReference>
<dbReference type="PANTHER" id="PTHR43689:SF8">
    <property type="entry name" value="ALPHA_BETA-HYDROLASES SUPERFAMILY PROTEIN"/>
    <property type="match status" value="1"/>
</dbReference>
<dbReference type="EMBL" id="JAGYPJ010000001">
    <property type="protein sequence ID" value="MBS4198128.1"/>
    <property type="molecule type" value="Genomic_DNA"/>
</dbReference>
<sequence length="345" mass="39291">MNRKKKLIAICIFIFSLVVISLFLPTWTPTIKGKNSISTLQQVEINGTKLEVMIRGNDRSNPIIIFVHGGPGCSEIPYVRKYQDLLEKNFTIVHYDQRGSGKSYHFFEDYSNLSSDLHVDDLLELTDHIKELLGQEKVILIGHSYGTYIGMKAANKAPNKFSMYIGIGQVSNSVQSELDSLSYTINEATLAGNLKDVKKLESLQNSIENGEVLTPRNLVRKYGGAARLINDNMDYYLGFLFSPEYNFLDAARYIKGVSLSQKILIPEERKHDITSIVDKLEIPCFIVMGKYDYMTSVNAAKTYFNEIEAPVKDFVIFDESAHYPQFEQKELFADWLNNTLEEFNN</sequence>
<dbReference type="SUPFAM" id="SSF53474">
    <property type="entry name" value="alpha/beta-Hydrolases"/>
    <property type="match status" value="1"/>
</dbReference>
<dbReference type="GO" id="GO:0006508">
    <property type="term" value="P:proteolysis"/>
    <property type="evidence" value="ECO:0007669"/>
    <property type="project" value="InterPro"/>
</dbReference>
<dbReference type="AlphaFoldDB" id="A0A942TID5"/>
<dbReference type="RefSeq" id="WP_213108916.1">
    <property type="nucleotide sequence ID" value="NZ_JAGYPJ010000001.1"/>
</dbReference>
<name>A0A942TID5_9BACI</name>
<comment type="similarity">
    <text evidence="1">Belongs to the peptidase S33 family.</text>
</comment>
<dbReference type="PRINTS" id="PR00793">
    <property type="entry name" value="PROAMNOPTASE"/>
</dbReference>
<dbReference type="Gene3D" id="3.40.50.1820">
    <property type="entry name" value="alpha/beta hydrolase"/>
    <property type="match status" value="1"/>
</dbReference>
<evidence type="ECO:0000256" key="3">
    <source>
        <dbReference type="SAM" id="Phobius"/>
    </source>
</evidence>
<organism evidence="5 6">
    <name type="scientific">Lederbergia citrisecunda</name>
    <dbReference type="NCBI Taxonomy" id="2833583"/>
    <lineage>
        <taxon>Bacteria</taxon>
        <taxon>Bacillati</taxon>
        <taxon>Bacillota</taxon>
        <taxon>Bacilli</taxon>
        <taxon>Bacillales</taxon>
        <taxon>Bacillaceae</taxon>
        <taxon>Lederbergia</taxon>
    </lineage>
</organism>
<dbReference type="GO" id="GO:0004177">
    <property type="term" value="F:aminopeptidase activity"/>
    <property type="evidence" value="ECO:0007669"/>
    <property type="project" value="UniProtKB-EC"/>
</dbReference>
<accession>A0A942TID5</accession>
<evidence type="ECO:0000256" key="1">
    <source>
        <dbReference type="ARBA" id="ARBA00010088"/>
    </source>
</evidence>
<proteinExistence type="inferred from homology"/>
<dbReference type="InterPro" id="IPR002410">
    <property type="entry name" value="Peptidase_S33"/>
</dbReference>
<dbReference type="Pfam" id="PF00561">
    <property type="entry name" value="Abhydrolase_1"/>
    <property type="match status" value="1"/>
</dbReference>
<keyword evidence="3" id="KW-0472">Membrane</keyword>
<dbReference type="Proteomes" id="UP000682713">
    <property type="component" value="Unassembled WGS sequence"/>
</dbReference>
<keyword evidence="3" id="KW-0812">Transmembrane</keyword>
<reference evidence="5 6" key="1">
    <citation type="submission" date="2021-05" db="EMBL/GenBank/DDBJ databases">
        <title>Novel Bacillus species.</title>
        <authorList>
            <person name="Liu G."/>
        </authorList>
    </citation>
    <scope>NUCLEOTIDE SEQUENCE [LARGE SCALE GENOMIC DNA]</scope>
    <source>
        <strain evidence="5 6">FJAT-49732</strain>
    </source>
</reference>
<keyword evidence="3" id="KW-1133">Transmembrane helix</keyword>
<protein>
    <submittedName>
        <fullName evidence="5">Alpha/beta hydrolase</fullName>
    </submittedName>
</protein>
<feature type="transmembrane region" description="Helical" evidence="3">
    <location>
        <begin position="7"/>
        <end position="27"/>
    </location>
</feature>
<gene>
    <name evidence="5" type="ORF">KHA93_00450</name>
</gene>
<evidence type="ECO:0000313" key="6">
    <source>
        <dbReference type="Proteomes" id="UP000682713"/>
    </source>
</evidence>
<evidence type="ECO:0000313" key="5">
    <source>
        <dbReference type="EMBL" id="MBS4198128.1"/>
    </source>
</evidence>